<evidence type="ECO:0000256" key="12">
    <source>
        <dbReference type="ARBA" id="ARBA00023157"/>
    </source>
</evidence>
<keyword evidence="16" id="KW-0961">Cell wall biogenesis/degradation</keyword>
<feature type="disulfide bond" evidence="20">
    <location>
        <begin position="24"/>
        <end position="32"/>
    </location>
</feature>
<keyword evidence="10 18" id="KW-0378">Hydrolase</keyword>
<dbReference type="HOGENOM" id="CLU_027506_2_2_1"/>
<organism evidence="23 24">
    <name type="scientific">Lachancea thermotolerans (strain ATCC 56472 / CBS 6340 / NRRL Y-8284)</name>
    <name type="common">Yeast</name>
    <name type="synonym">Kluyveromyces thermotolerans</name>
    <dbReference type="NCBI Taxonomy" id="559295"/>
    <lineage>
        <taxon>Eukaryota</taxon>
        <taxon>Fungi</taxon>
        <taxon>Dikarya</taxon>
        <taxon>Ascomycota</taxon>
        <taxon>Saccharomycotina</taxon>
        <taxon>Saccharomycetes</taxon>
        <taxon>Saccharomycetales</taxon>
        <taxon>Saccharomycetaceae</taxon>
        <taxon>Lachancea</taxon>
    </lineage>
</organism>
<dbReference type="FunCoup" id="C5DCD2">
    <property type="interactions" value="46"/>
</dbReference>
<evidence type="ECO:0000256" key="13">
    <source>
        <dbReference type="ARBA" id="ARBA00023180"/>
    </source>
</evidence>
<comment type="catalytic activity">
    <reaction evidence="1">
        <text>Random endo-hydrolysis of N-acetyl-beta-D-glucosaminide (1-&gt;4)-beta-linkages in chitin and chitodextrins.</text>
        <dbReference type="EC" id="3.2.1.14"/>
    </reaction>
</comment>
<evidence type="ECO:0000256" key="1">
    <source>
        <dbReference type="ARBA" id="ARBA00000822"/>
    </source>
</evidence>
<dbReference type="InterPro" id="IPR000757">
    <property type="entry name" value="Beta-glucanase-like"/>
</dbReference>
<dbReference type="InterPro" id="IPR013320">
    <property type="entry name" value="ConA-like_dom_sf"/>
</dbReference>
<keyword evidence="12 20" id="KW-1015">Disulfide bond</keyword>
<evidence type="ECO:0000256" key="3">
    <source>
        <dbReference type="ARBA" id="ARBA00004589"/>
    </source>
</evidence>
<sequence length="459" mass="46985">MVQVNKILTGIVGGAGLALAADSCNPLKSSGCSADAALAGSFSEDFTSEPAHFKKTEYATGIIDYSDSGMNMTIAKRYDNPSLKSDFYIMYGKVEVELKAAPGQGIVSSFYLQSDDLDEIDLEWVGGDTTQFQTNYFSKGNTATYDRGAFHSAASPQETFHNYTIDWAMDKTVFYLDGVAVRTLTNDSSQGYPESPMYVMMGSWAGGDSDNAPGTIEWAGGLTDYTQAPFSMFIKRVIVSDYSSGEEYSYNGQSGSWESIEAKNGEVYGRYDQAQSEFAALAGGESISSSATVHSSSTSSASRSASSTASSTSNSSSTVSSTSSTSSSASTTLSSSSKAGYNSTSSAAPSSTSSLSSVSSKASTSSSAASTKASASSSVSSSAASSKASASASASSTAAAASSKVSAATTTSASSTLATSTAEAASSSTSEYLAIATTNGAFALQSKLSSFLAALVFLI</sequence>
<keyword evidence="14" id="KW-0449">Lipoprotein</keyword>
<evidence type="ECO:0000256" key="6">
    <source>
        <dbReference type="ARBA" id="ARBA00022622"/>
    </source>
</evidence>
<keyword evidence="4" id="KW-0134">Cell wall</keyword>
<dbReference type="GO" id="GO:0008843">
    <property type="term" value="F:endochitinase activity"/>
    <property type="evidence" value="ECO:0007669"/>
    <property type="project" value="UniProtKB-EC"/>
</dbReference>
<proteinExistence type="inferred from homology"/>
<dbReference type="Proteomes" id="UP000002036">
    <property type="component" value="Chromosome B"/>
</dbReference>
<evidence type="ECO:0000313" key="23">
    <source>
        <dbReference type="EMBL" id="CAR21443.1"/>
    </source>
</evidence>
<feature type="domain" description="GH16" evidence="22">
    <location>
        <begin position="18"/>
        <end position="234"/>
    </location>
</feature>
<evidence type="ECO:0000256" key="19">
    <source>
        <dbReference type="PIRSR" id="PIRSR037299-1"/>
    </source>
</evidence>
<dbReference type="eggNOG" id="ENOG502QQ71">
    <property type="taxonomic scope" value="Eukaryota"/>
</dbReference>
<name>C5DCD2_LACTC</name>
<dbReference type="PIRSF" id="PIRSF037299">
    <property type="entry name" value="Glycosidase_CRH1_prd"/>
    <property type="match status" value="1"/>
</dbReference>
<evidence type="ECO:0000256" key="10">
    <source>
        <dbReference type="ARBA" id="ARBA00022801"/>
    </source>
</evidence>
<dbReference type="PANTHER" id="PTHR10963:SF68">
    <property type="entry name" value="GLYCOSIDASE CRH1-RELATED"/>
    <property type="match status" value="1"/>
</dbReference>
<keyword evidence="13" id="KW-0325">Glycoprotein</keyword>
<dbReference type="Gene3D" id="2.60.120.200">
    <property type="match status" value="1"/>
</dbReference>
<comment type="subcellular location">
    <subcellularLocation>
        <location evidence="3">Membrane</location>
        <topology evidence="3">Lipid-anchor</topology>
        <topology evidence="3">GPI-anchor</topology>
    </subcellularLocation>
    <subcellularLocation>
        <location evidence="2">Secreted</location>
        <location evidence="2">Cell wall</location>
    </subcellularLocation>
</comment>
<feature type="region of interest" description="Disordered" evidence="21">
    <location>
        <begin position="290"/>
        <end position="357"/>
    </location>
</feature>
<evidence type="ECO:0000256" key="5">
    <source>
        <dbReference type="ARBA" id="ARBA00022525"/>
    </source>
</evidence>
<keyword evidence="5" id="KW-0964">Secreted</keyword>
<dbReference type="OMA" id="DDDNWEG"/>
<dbReference type="CDD" id="cd02183">
    <property type="entry name" value="GH16_fungal_CRH1_transglycosylase"/>
    <property type="match status" value="1"/>
</dbReference>
<evidence type="ECO:0000259" key="22">
    <source>
        <dbReference type="PROSITE" id="PS51762"/>
    </source>
</evidence>
<evidence type="ECO:0000256" key="16">
    <source>
        <dbReference type="ARBA" id="ARBA00023316"/>
    </source>
</evidence>
<feature type="active site" description="Nucleophile" evidence="19">
    <location>
        <position position="119"/>
    </location>
</feature>
<evidence type="ECO:0000256" key="7">
    <source>
        <dbReference type="ARBA" id="ARBA00022676"/>
    </source>
</evidence>
<dbReference type="InterPro" id="IPR017168">
    <property type="entry name" value="CHR-like"/>
</dbReference>
<evidence type="ECO:0000256" key="17">
    <source>
        <dbReference type="ARBA" id="ARBA00038074"/>
    </source>
</evidence>
<evidence type="ECO:0000256" key="8">
    <source>
        <dbReference type="ARBA" id="ARBA00022679"/>
    </source>
</evidence>
<dbReference type="GeneID" id="8290710"/>
<keyword evidence="11 18" id="KW-0472">Membrane</keyword>
<keyword evidence="6" id="KW-0336">GPI-anchor</keyword>
<reference evidence="23 24" key="1">
    <citation type="journal article" date="2009" name="Genome Res.">
        <title>Comparative genomics of protoploid Saccharomycetaceae.</title>
        <authorList>
            <consortium name="The Genolevures Consortium"/>
            <person name="Souciet J.-L."/>
            <person name="Dujon B."/>
            <person name="Gaillardin C."/>
            <person name="Johnston M."/>
            <person name="Baret P.V."/>
            <person name="Cliften P."/>
            <person name="Sherman D.J."/>
            <person name="Weissenbach J."/>
            <person name="Westhof E."/>
            <person name="Wincker P."/>
            <person name="Jubin C."/>
            <person name="Poulain J."/>
            <person name="Barbe V."/>
            <person name="Segurens B."/>
            <person name="Artiguenave F."/>
            <person name="Anthouard V."/>
            <person name="Vacherie B."/>
            <person name="Val M.-E."/>
            <person name="Fulton R.S."/>
            <person name="Minx P."/>
            <person name="Wilson R."/>
            <person name="Durrens P."/>
            <person name="Jean G."/>
            <person name="Marck C."/>
            <person name="Martin T."/>
            <person name="Nikolski M."/>
            <person name="Rolland T."/>
            <person name="Seret M.-L."/>
            <person name="Casaregola S."/>
            <person name="Despons L."/>
            <person name="Fairhead C."/>
            <person name="Fischer G."/>
            <person name="Lafontaine I."/>
            <person name="Leh V."/>
            <person name="Lemaire M."/>
            <person name="de Montigny J."/>
            <person name="Neuveglise C."/>
            <person name="Thierry A."/>
            <person name="Blanc-Lenfle I."/>
            <person name="Bleykasten C."/>
            <person name="Diffels J."/>
            <person name="Fritsch E."/>
            <person name="Frangeul L."/>
            <person name="Goeffon A."/>
            <person name="Jauniaux N."/>
            <person name="Kachouri-Lafond R."/>
            <person name="Payen C."/>
            <person name="Potier S."/>
            <person name="Pribylova L."/>
            <person name="Ozanne C."/>
            <person name="Richard G.-F."/>
            <person name="Sacerdot C."/>
            <person name="Straub M.-L."/>
            <person name="Talla E."/>
        </authorList>
    </citation>
    <scope>NUCLEOTIDE SEQUENCE [LARGE SCALE GENOMIC DNA]</scope>
    <source>
        <strain evidence="24">ATCC 56472 / CBS 6340 / NRRL Y-8284</strain>
    </source>
</reference>
<evidence type="ECO:0000256" key="20">
    <source>
        <dbReference type="PIRSR" id="PIRSR037299-2"/>
    </source>
</evidence>
<dbReference type="EC" id="3.2.-.-" evidence="18"/>
<dbReference type="GO" id="GO:0005975">
    <property type="term" value="P:carbohydrate metabolic process"/>
    <property type="evidence" value="ECO:0007669"/>
    <property type="project" value="InterPro"/>
</dbReference>
<dbReference type="AlphaFoldDB" id="C5DCD2"/>
<protein>
    <recommendedName>
        <fullName evidence="18">Crh-like protein</fullName>
        <ecNumber evidence="18">3.2.-.-</ecNumber>
    </recommendedName>
</protein>
<evidence type="ECO:0000256" key="4">
    <source>
        <dbReference type="ARBA" id="ARBA00022512"/>
    </source>
</evidence>
<dbReference type="GO" id="GO:0009277">
    <property type="term" value="C:fungal-type cell wall"/>
    <property type="evidence" value="ECO:0007669"/>
    <property type="project" value="TreeGrafter"/>
</dbReference>
<dbReference type="FunFam" id="2.60.120.200:FF:000162">
    <property type="entry name" value="Glycosidase"/>
    <property type="match status" value="1"/>
</dbReference>
<dbReference type="STRING" id="559295.C5DCD2"/>
<gene>
    <name evidence="23" type="ordered locus">KLTH0B02090g</name>
</gene>
<dbReference type="SUPFAM" id="SSF49899">
    <property type="entry name" value="Concanavalin A-like lectins/glucanases"/>
    <property type="match status" value="1"/>
</dbReference>
<dbReference type="GO" id="GO:0098552">
    <property type="term" value="C:side of membrane"/>
    <property type="evidence" value="ECO:0007669"/>
    <property type="project" value="UniProtKB-KW"/>
</dbReference>
<keyword evidence="9" id="KW-0732">Signal</keyword>
<dbReference type="GO" id="GO:0031505">
    <property type="term" value="P:fungal-type cell wall organization"/>
    <property type="evidence" value="ECO:0007669"/>
    <property type="project" value="TreeGrafter"/>
</dbReference>
<dbReference type="Pfam" id="PF00722">
    <property type="entry name" value="Glyco_hydro_16"/>
    <property type="match status" value="1"/>
</dbReference>
<dbReference type="GO" id="GO:0016757">
    <property type="term" value="F:glycosyltransferase activity"/>
    <property type="evidence" value="ECO:0007669"/>
    <property type="project" value="UniProtKB-KW"/>
</dbReference>
<dbReference type="KEGG" id="lth:KLTH0B02090g"/>
<dbReference type="PROSITE" id="PS51762">
    <property type="entry name" value="GH16_2"/>
    <property type="match status" value="1"/>
</dbReference>
<dbReference type="PANTHER" id="PTHR10963">
    <property type="entry name" value="GLYCOSYL HYDROLASE-RELATED"/>
    <property type="match status" value="1"/>
</dbReference>
<feature type="active site" description="Proton donor" evidence="19">
    <location>
        <position position="123"/>
    </location>
</feature>
<dbReference type="EMBL" id="CU928166">
    <property type="protein sequence ID" value="CAR21443.1"/>
    <property type="molecule type" value="Genomic_DNA"/>
</dbReference>
<keyword evidence="8" id="KW-0808">Transferase</keyword>
<evidence type="ECO:0000256" key="2">
    <source>
        <dbReference type="ARBA" id="ARBA00004191"/>
    </source>
</evidence>
<dbReference type="RefSeq" id="XP_002551881.1">
    <property type="nucleotide sequence ID" value="XM_002551835.1"/>
</dbReference>
<dbReference type="InParanoid" id="C5DCD2"/>
<comment type="similarity">
    <text evidence="17">Belongs to the glycosyl hydrolase 16 family. CRH1 subfamily.</text>
</comment>
<keyword evidence="7" id="KW-0328">Glycosyltransferase</keyword>
<evidence type="ECO:0000256" key="15">
    <source>
        <dbReference type="ARBA" id="ARBA00023295"/>
    </source>
</evidence>
<evidence type="ECO:0000256" key="18">
    <source>
        <dbReference type="PIRNR" id="PIRNR037299"/>
    </source>
</evidence>
<evidence type="ECO:0000313" key="24">
    <source>
        <dbReference type="Proteomes" id="UP000002036"/>
    </source>
</evidence>
<evidence type="ECO:0000256" key="14">
    <source>
        <dbReference type="ARBA" id="ARBA00023288"/>
    </source>
</evidence>
<accession>C5DCD2</accession>
<dbReference type="OrthoDB" id="4781at2759"/>
<evidence type="ECO:0000256" key="9">
    <source>
        <dbReference type="ARBA" id="ARBA00022729"/>
    </source>
</evidence>
<evidence type="ECO:0000256" key="21">
    <source>
        <dbReference type="SAM" id="MobiDB-lite"/>
    </source>
</evidence>
<dbReference type="InterPro" id="IPR050546">
    <property type="entry name" value="Glycosyl_Hydrlase_16"/>
</dbReference>
<keyword evidence="24" id="KW-1185">Reference proteome</keyword>
<evidence type="ECO:0000256" key="11">
    <source>
        <dbReference type="ARBA" id="ARBA00023136"/>
    </source>
</evidence>
<keyword evidence="15" id="KW-0326">Glycosidase</keyword>